<feature type="compositionally biased region" description="Acidic residues" evidence="1">
    <location>
        <begin position="144"/>
        <end position="153"/>
    </location>
</feature>
<comment type="caution">
    <text evidence="2">The sequence shown here is derived from an EMBL/GenBank/DDBJ whole genome shotgun (WGS) entry which is preliminary data.</text>
</comment>
<keyword evidence="3" id="KW-1185">Reference proteome</keyword>
<evidence type="ECO:0000313" key="2">
    <source>
        <dbReference type="EMBL" id="NAS20081.1"/>
    </source>
</evidence>
<feature type="region of interest" description="Disordered" evidence="1">
    <location>
        <begin position="1"/>
        <end position="37"/>
    </location>
</feature>
<sequence>MEQDPSDELVDGLGEDGADTAPAEKAVPFSGPDPELASRVDPSGVATLHDLAVKLKEIYRLADVSLRTLDDKTKHSQIRLSRTVTGQMLEGKRVPPRSLLLAFVRECGVRDKARIMAWQAAWSRVALAEGRIEAAAPDAASAGPDEDPGEDPGDERGDELGDGLGDERARQDGPVRRAARQRLNSGWQRKIIRLRREAVNAHLTFHYALSLARELLDSDFDNDDDDGEMRLRGIGSALKLAEVRLQVLFDQLGKRGKLGLPYDKNTLRTLKRRHKKLEEAIDDFCDLDDLVNDGELFNRKGRSVSIDNSLGRDVPDMRRNLKALIKALESAERSAHAVAGDLLNIAVDVSGIKMTWVQPADLDLLINLLWSPTTRWPSSLENTIHSRSVPIDDGLYRITGA</sequence>
<feature type="compositionally biased region" description="Acidic residues" evidence="1">
    <location>
        <begin position="1"/>
        <end position="18"/>
    </location>
</feature>
<feature type="compositionally biased region" description="Basic and acidic residues" evidence="1">
    <location>
        <begin position="154"/>
        <end position="175"/>
    </location>
</feature>
<dbReference type="RefSeq" id="WP_161477633.1">
    <property type="nucleotide sequence ID" value="NZ_WXEW01000001.1"/>
</dbReference>
<evidence type="ECO:0000313" key="3">
    <source>
        <dbReference type="Proteomes" id="UP000479526"/>
    </source>
</evidence>
<evidence type="ECO:0000256" key="1">
    <source>
        <dbReference type="SAM" id="MobiDB-lite"/>
    </source>
</evidence>
<name>A0A7C9J9L1_9ACTN</name>
<dbReference type="Proteomes" id="UP000479526">
    <property type="component" value="Unassembled WGS sequence"/>
</dbReference>
<accession>A0A7C9J9L1</accession>
<dbReference type="EMBL" id="WXEW01000001">
    <property type="protein sequence ID" value="NAS20081.1"/>
    <property type="molecule type" value="Genomic_DNA"/>
</dbReference>
<reference evidence="2 3" key="1">
    <citation type="submission" date="2020-01" db="EMBL/GenBank/DDBJ databases">
        <title>Herbidospora sp. NEAU-GS84 nov., a novel actinomycete isolated from soil.</title>
        <authorList>
            <person name="Han L."/>
        </authorList>
    </citation>
    <scope>NUCLEOTIDE SEQUENCE [LARGE SCALE GENOMIC DNA]</scope>
    <source>
        <strain evidence="2 3">NEAU-GS84</strain>
    </source>
</reference>
<gene>
    <name evidence="2" type="ORF">GT755_00090</name>
</gene>
<organism evidence="2 3">
    <name type="scientific">Herbidospora solisilvae</name>
    <dbReference type="NCBI Taxonomy" id="2696284"/>
    <lineage>
        <taxon>Bacteria</taxon>
        <taxon>Bacillati</taxon>
        <taxon>Actinomycetota</taxon>
        <taxon>Actinomycetes</taxon>
        <taxon>Streptosporangiales</taxon>
        <taxon>Streptosporangiaceae</taxon>
        <taxon>Herbidospora</taxon>
    </lineage>
</organism>
<dbReference type="AlphaFoldDB" id="A0A7C9J9L1"/>
<protein>
    <submittedName>
        <fullName evidence="2">Uncharacterized protein</fullName>
    </submittedName>
</protein>
<proteinExistence type="predicted"/>
<feature type="region of interest" description="Disordered" evidence="1">
    <location>
        <begin position="135"/>
        <end position="181"/>
    </location>
</feature>